<name>A0A5J5F5T8_9PEZI</name>
<organism evidence="1 2">
    <name type="scientific">Sphaerosporella brunnea</name>
    <dbReference type="NCBI Taxonomy" id="1250544"/>
    <lineage>
        <taxon>Eukaryota</taxon>
        <taxon>Fungi</taxon>
        <taxon>Dikarya</taxon>
        <taxon>Ascomycota</taxon>
        <taxon>Pezizomycotina</taxon>
        <taxon>Pezizomycetes</taxon>
        <taxon>Pezizales</taxon>
        <taxon>Pyronemataceae</taxon>
        <taxon>Sphaerosporella</taxon>
    </lineage>
</organism>
<sequence length="62" mass="7140">GVSPFYANYGYHPATIDPAILAVPTNAASQFYPHWLHAVHKDIQQSLEKARERMRKYADLKR</sequence>
<accession>A0A5J5F5T8</accession>
<protein>
    <submittedName>
        <fullName evidence="1">Uncharacterized protein</fullName>
    </submittedName>
</protein>
<gene>
    <name evidence="1" type="ORF">FN846DRAFT_763995</name>
</gene>
<feature type="non-terminal residue" evidence="1">
    <location>
        <position position="1"/>
    </location>
</feature>
<dbReference type="Proteomes" id="UP000326924">
    <property type="component" value="Unassembled WGS sequence"/>
</dbReference>
<dbReference type="OrthoDB" id="5100833at2759"/>
<dbReference type="InParanoid" id="A0A5J5F5T8"/>
<evidence type="ECO:0000313" key="2">
    <source>
        <dbReference type="Proteomes" id="UP000326924"/>
    </source>
</evidence>
<comment type="caution">
    <text evidence="1">The sequence shown here is derived from an EMBL/GenBank/DDBJ whole genome shotgun (WGS) entry which is preliminary data.</text>
</comment>
<dbReference type="AlphaFoldDB" id="A0A5J5F5T8"/>
<proteinExistence type="predicted"/>
<reference evidence="1 2" key="1">
    <citation type="submission" date="2019-09" db="EMBL/GenBank/DDBJ databases">
        <title>Draft genome of the ectomycorrhizal ascomycete Sphaerosporella brunnea.</title>
        <authorList>
            <consortium name="DOE Joint Genome Institute"/>
            <person name="Benucci G.M."/>
            <person name="Marozzi G."/>
            <person name="Antonielli L."/>
            <person name="Sanchez S."/>
            <person name="Marco P."/>
            <person name="Wang X."/>
            <person name="Falini L.B."/>
            <person name="Barry K."/>
            <person name="Haridas S."/>
            <person name="Lipzen A."/>
            <person name="Labutti K."/>
            <person name="Grigoriev I.V."/>
            <person name="Murat C."/>
            <person name="Martin F."/>
            <person name="Albertini E."/>
            <person name="Donnini D."/>
            <person name="Bonito G."/>
        </authorList>
    </citation>
    <scope>NUCLEOTIDE SEQUENCE [LARGE SCALE GENOMIC DNA]</scope>
    <source>
        <strain evidence="1 2">Sb_GMNB300</strain>
    </source>
</reference>
<dbReference type="EMBL" id="VXIS01000030">
    <property type="protein sequence ID" value="KAA8911904.1"/>
    <property type="molecule type" value="Genomic_DNA"/>
</dbReference>
<evidence type="ECO:0000313" key="1">
    <source>
        <dbReference type="EMBL" id="KAA8911904.1"/>
    </source>
</evidence>
<feature type="non-terminal residue" evidence="1">
    <location>
        <position position="62"/>
    </location>
</feature>
<keyword evidence="2" id="KW-1185">Reference proteome</keyword>